<dbReference type="EMBL" id="JASDDP010000019">
    <property type="protein sequence ID" value="MDJ1645860.1"/>
    <property type="molecule type" value="Genomic_DNA"/>
</dbReference>
<dbReference type="EC" id="5.3.1.9" evidence="8"/>
<name>A0AAJ1PU18_9MOLU</name>
<evidence type="ECO:0000256" key="7">
    <source>
        <dbReference type="ARBA" id="ARBA00029321"/>
    </source>
</evidence>
<dbReference type="PROSITE" id="PS00174">
    <property type="entry name" value="P_GLUCOSE_ISOMERASE_2"/>
    <property type="match status" value="1"/>
</dbReference>
<dbReference type="NCBIfam" id="NF010697">
    <property type="entry name" value="PRK14097.1"/>
    <property type="match status" value="1"/>
</dbReference>
<comment type="pathway">
    <text evidence="8">Carbohydrate biosynthesis; gluconeogenesis.</text>
</comment>
<evidence type="ECO:0000313" key="10">
    <source>
        <dbReference type="EMBL" id="MDJ1645860.1"/>
    </source>
</evidence>
<evidence type="ECO:0000256" key="2">
    <source>
        <dbReference type="ARBA" id="ARBA00006604"/>
    </source>
</evidence>
<comment type="caution">
    <text evidence="10">The sequence shown here is derived from an EMBL/GenBank/DDBJ whole genome shotgun (WGS) entry which is preliminary data.</text>
</comment>
<dbReference type="InterPro" id="IPR035476">
    <property type="entry name" value="SIS_PGI_1"/>
</dbReference>
<proteinExistence type="inferred from homology"/>
<sequence length="431" mass="48928">MKLLNLDLSTAIDEKELLKYKADVKRVHKSIINKTGKGSDFLGWTKIVDNYKNSEFEAMKIKAKKWQDEGIEVVVSIGIGGSYLGIKAAYEFMFGQYSENQPKIELLFAGNSISSYDLINKLKYVEDKKFAINVISKSGTTLEPSIAFREFRKLLEDKVGEEKSKDYIVATTDKQRGVLFDLATTNGYEKFIIPDDVGGRFSVLTPVGLFPLACAGLNIDALMQGAKDAQEVYSNIELMENDAYKYAVVRHIFGEKYSVETLVTYEPNWSFLSEWWKQLYAESEGKEGKGLLPYSLVNSTDLHSLGQYVQEGKKIMFETVLWLVNPVKNKEIFIDNANDVDKLIYLNGNNIHNINKAAFEATRRAHFEEGKVPNIILNVEEVSEKSLGWIFIFFEWALAMSGYLLDVNPFDQPGVEVYKKNMFKLLGKDSK</sequence>
<evidence type="ECO:0000256" key="9">
    <source>
        <dbReference type="RuleBase" id="RU000612"/>
    </source>
</evidence>
<comment type="subcellular location">
    <subcellularLocation>
        <location evidence="8">Cytoplasm</location>
    </subcellularLocation>
</comment>
<evidence type="ECO:0000256" key="5">
    <source>
        <dbReference type="ARBA" id="ARBA00023152"/>
    </source>
</evidence>
<comment type="catalytic activity">
    <reaction evidence="7 8 9">
        <text>alpha-D-glucose 6-phosphate = beta-D-fructose 6-phosphate</text>
        <dbReference type="Rhea" id="RHEA:11816"/>
        <dbReference type="ChEBI" id="CHEBI:57634"/>
        <dbReference type="ChEBI" id="CHEBI:58225"/>
        <dbReference type="EC" id="5.3.1.9"/>
    </reaction>
</comment>
<organism evidence="10 11">
    <name type="scientific">Mycoplasma phocimorsus</name>
    <dbReference type="NCBI Taxonomy" id="3045839"/>
    <lineage>
        <taxon>Bacteria</taxon>
        <taxon>Bacillati</taxon>
        <taxon>Mycoplasmatota</taxon>
        <taxon>Mollicutes</taxon>
        <taxon>Mycoplasmataceae</taxon>
        <taxon>Mycoplasma</taxon>
    </lineage>
</organism>
<gene>
    <name evidence="8" type="primary">pgi</name>
    <name evidence="10" type="ORF">QLQ80_02005</name>
</gene>
<dbReference type="GO" id="GO:0051156">
    <property type="term" value="P:glucose 6-phosphate metabolic process"/>
    <property type="evidence" value="ECO:0007669"/>
    <property type="project" value="TreeGrafter"/>
</dbReference>
<reference evidence="10" key="1">
    <citation type="submission" date="2023-05" db="EMBL/GenBank/DDBJ databases">
        <title>Mycoplasma phocimorsus sp. nov., isolated from Scandinavian patients with seal finger or septic arthritis after contact with seals.</title>
        <authorList>
            <person name="Skafte-Holm A."/>
            <person name="Pedersen T.R."/>
            <person name="Froelund M."/>
            <person name="Stegger M."/>
            <person name="Qvortrup K."/>
            <person name="Michaels D.L."/>
            <person name="Brown D.R."/>
            <person name="Jensen J.S."/>
        </authorList>
    </citation>
    <scope>NUCLEOTIDE SEQUENCE</scope>
    <source>
        <strain evidence="10">M5725</strain>
    </source>
</reference>
<protein>
    <recommendedName>
        <fullName evidence="8">Glucose-6-phosphate isomerase</fullName>
        <shortName evidence="8">GPI</shortName>
        <ecNumber evidence="8">5.3.1.9</ecNumber>
    </recommendedName>
    <alternativeName>
        <fullName evidence="8">Phosphoglucose isomerase</fullName>
        <shortName evidence="8">PGI</shortName>
    </alternativeName>
    <alternativeName>
        <fullName evidence="8">Phosphohexose isomerase</fullName>
        <shortName evidence="8">PHI</shortName>
    </alternativeName>
</protein>
<dbReference type="InterPro" id="IPR046348">
    <property type="entry name" value="SIS_dom_sf"/>
</dbReference>
<dbReference type="GO" id="GO:0004347">
    <property type="term" value="F:glucose-6-phosphate isomerase activity"/>
    <property type="evidence" value="ECO:0007669"/>
    <property type="project" value="UniProtKB-UniRule"/>
</dbReference>
<comment type="pathway">
    <text evidence="1 8 9">Carbohydrate degradation; glycolysis; D-glyceraldehyde 3-phosphate and glycerone phosphate from D-glucose: step 2/4.</text>
</comment>
<keyword evidence="4 8" id="KW-0963">Cytoplasm</keyword>
<dbReference type="PRINTS" id="PR00662">
    <property type="entry name" value="G6PISOMERASE"/>
</dbReference>
<dbReference type="GO" id="GO:0006094">
    <property type="term" value="P:gluconeogenesis"/>
    <property type="evidence" value="ECO:0007669"/>
    <property type="project" value="UniProtKB-UniRule"/>
</dbReference>
<dbReference type="HAMAP" id="MF_00473">
    <property type="entry name" value="G6P_isomerase"/>
    <property type="match status" value="1"/>
</dbReference>
<keyword evidence="6 8" id="KW-0413">Isomerase</keyword>
<dbReference type="GO" id="GO:0097367">
    <property type="term" value="F:carbohydrate derivative binding"/>
    <property type="evidence" value="ECO:0007669"/>
    <property type="project" value="InterPro"/>
</dbReference>
<dbReference type="SUPFAM" id="SSF53697">
    <property type="entry name" value="SIS domain"/>
    <property type="match status" value="1"/>
</dbReference>
<dbReference type="GO" id="GO:0005829">
    <property type="term" value="C:cytosol"/>
    <property type="evidence" value="ECO:0007669"/>
    <property type="project" value="TreeGrafter"/>
</dbReference>
<dbReference type="PROSITE" id="PS51463">
    <property type="entry name" value="P_GLUCOSE_ISOMERASE_3"/>
    <property type="match status" value="1"/>
</dbReference>
<dbReference type="RefSeq" id="WP_283827284.1">
    <property type="nucleotide sequence ID" value="NZ_JASDDP010000019.1"/>
</dbReference>
<dbReference type="PROSITE" id="PS00765">
    <property type="entry name" value="P_GLUCOSE_ISOMERASE_1"/>
    <property type="match status" value="1"/>
</dbReference>
<comment type="function">
    <text evidence="8">Catalyzes the reversible isomerization of glucose-6-phosphate to fructose-6-phosphate.</text>
</comment>
<dbReference type="PANTHER" id="PTHR11469:SF1">
    <property type="entry name" value="GLUCOSE-6-PHOSPHATE ISOMERASE"/>
    <property type="match status" value="1"/>
</dbReference>
<dbReference type="InterPro" id="IPR001672">
    <property type="entry name" value="G6P_Isomerase"/>
</dbReference>
<accession>A0AAJ1PU18</accession>
<evidence type="ECO:0000256" key="6">
    <source>
        <dbReference type="ARBA" id="ARBA00023235"/>
    </source>
</evidence>
<dbReference type="InterPro" id="IPR035482">
    <property type="entry name" value="SIS_PGI_2"/>
</dbReference>
<dbReference type="AlphaFoldDB" id="A0AAJ1PU18"/>
<dbReference type="GO" id="GO:0048029">
    <property type="term" value="F:monosaccharide binding"/>
    <property type="evidence" value="ECO:0007669"/>
    <property type="project" value="TreeGrafter"/>
</dbReference>
<keyword evidence="5 8" id="KW-0324">Glycolysis</keyword>
<dbReference type="Gene3D" id="3.40.50.10490">
    <property type="entry name" value="Glucose-6-phosphate isomerase like protein, domain 1"/>
    <property type="match status" value="2"/>
</dbReference>
<feature type="active site" evidence="8">
    <location>
        <position position="419"/>
    </location>
</feature>
<evidence type="ECO:0000256" key="4">
    <source>
        <dbReference type="ARBA" id="ARBA00022490"/>
    </source>
</evidence>
<dbReference type="Pfam" id="PF00342">
    <property type="entry name" value="PGI"/>
    <property type="match status" value="1"/>
</dbReference>
<dbReference type="CDD" id="cd05016">
    <property type="entry name" value="SIS_PGI_2"/>
    <property type="match status" value="1"/>
</dbReference>
<evidence type="ECO:0000256" key="1">
    <source>
        <dbReference type="ARBA" id="ARBA00004926"/>
    </source>
</evidence>
<comment type="caution">
    <text evidence="8">Lacks conserved residue(s) required for the propagation of feature annotation.</text>
</comment>
<evidence type="ECO:0000313" key="11">
    <source>
        <dbReference type="Proteomes" id="UP001224428"/>
    </source>
</evidence>
<dbReference type="GO" id="GO:0006096">
    <property type="term" value="P:glycolytic process"/>
    <property type="evidence" value="ECO:0007669"/>
    <property type="project" value="UniProtKB-UniRule"/>
</dbReference>
<keyword evidence="3 8" id="KW-0312">Gluconeogenesis</keyword>
<dbReference type="CDD" id="cd05015">
    <property type="entry name" value="SIS_PGI_1"/>
    <property type="match status" value="1"/>
</dbReference>
<dbReference type="PANTHER" id="PTHR11469">
    <property type="entry name" value="GLUCOSE-6-PHOSPHATE ISOMERASE"/>
    <property type="match status" value="1"/>
</dbReference>
<dbReference type="InterPro" id="IPR018189">
    <property type="entry name" value="Phosphoglucose_isomerase_CS"/>
</dbReference>
<keyword evidence="11" id="KW-1185">Reference proteome</keyword>
<comment type="similarity">
    <text evidence="2 8 9">Belongs to the GPI family.</text>
</comment>
<dbReference type="FunFam" id="3.40.50.10490:FF:000016">
    <property type="entry name" value="Glucose-6-phosphate isomerase"/>
    <property type="match status" value="1"/>
</dbReference>
<evidence type="ECO:0000256" key="3">
    <source>
        <dbReference type="ARBA" id="ARBA00022432"/>
    </source>
</evidence>
<dbReference type="Proteomes" id="UP001224428">
    <property type="component" value="Unassembled WGS sequence"/>
</dbReference>
<evidence type="ECO:0000256" key="8">
    <source>
        <dbReference type="HAMAP-Rule" id="MF_00473"/>
    </source>
</evidence>
<feature type="active site" description="Proton donor" evidence="8">
    <location>
        <position position="282"/>
    </location>
</feature>